<feature type="region of interest" description="Disordered" evidence="9">
    <location>
        <begin position="1"/>
        <end position="28"/>
    </location>
</feature>
<protein>
    <recommendedName>
        <fullName evidence="7">Glucose-6-phosphate isomerase</fullName>
        <shortName evidence="7">GPI</shortName>
        <ecNumber evidence="7">5.3.1.9</ecNumber>
    </recommendedName>
    <alternativeName>
        <fullName evidence="7">Phosphoglucose isomerase</fullName>
        <shortName evidence="7">PGI</shortName>
    </alternativeName>
    <alternativeName>
        <fullName evidence="7">Phosphohexose isomerase</fullName>
        <shortName evidence="7">PHI</shortName>
    </alternativeName>
</protein>
<dbReference type="NCBIfam" id="NF001211">
    <property type="entry name" value="PRK00179.1"/>
    <property type="match status" value="1"/>
</dbReference>
<dbReference type="GO" id="GO:0004347">
    <property type="term" value="F:glucose-6-phosphate isomerase activity"/>
    <property type="evidence" value="ECO:0007669"/>
    <property type="project" value="UniProtKB-UniRule"/>
</dbReference>
<dbReference type="PANTHER" id="PTHR11469:SF1">
    <property type="entry name" value="GLUCOSE-6-PHOSPHATE ISOMERASE"/>
    <property type="match status" value="1"/>
</dbReference>
<comment type="pathway">
    <text evidence="1 7 8">Carbohydrate degradation; glycolysis; D-glyceraldehyde 3-phosphate and glycerone phosphate from D-glucose: step 2/4.</text>
</comment>
<dbReference type="GO" id="GO:0006096">
    <property type="term" value="P:glycolytic process"/>
    <property type="evidence" value="ECO:0007669"/>
    <property type="project" value="UniProtKB-UniRule"/>
</dbReference>
<keyword evidence="3 7" id="KW-0312">Gluconeogenesis</keyword>
<dbReference type="Pfam" id="PF00342">
    <property type="entry name" value="PGI"/>
    <property type="match status" value="1"/>
</dbReference>
<dbReference type="PROSITE" id="PS51463">
    <property type="entry name" value="P_GLUCOSE_ISOMERASE_3"/>
    <property type="match status" value="1"/>
</dbReference>
<sequence>MREAKDSRSSDYTGVSEGSAPESASPAHRPAWHDLEHHALRLKHARIVDRFIDQPGRFEALSLEVNGLLADFSRQAIDTFALDALEQLASQSHLNEGIRALRDGARVNFTEGRAALHMALRGSCPAPAADMASVKQTEQRMRRFAERVRSGAHCGCTGRPVRHIVNLGIGGSDLGPRLVHAALKPTHSDAPQVRFVANIDPHDLNTALDGVAPEKTLFIVSSKSFSTSETLANAEAAKRWLQAELGADADLTPHFVAVSNAVEAARTFGIDPEHVFALPEWVGGRFSLWSAIGLPLLIGLGEAQFDALREGGRAMDTHFLTAPLHANLPVRMALLGLWNIDFLDIETLVALPYAHALRFFPAWLQQLEMESNGKHCLRDGTASAVHTAPLILGSTGSIGQHSFHQLFYQGTRRVALDFVAVAPDADPRRRSLFENALAQAAALAQGRDLASARKALEARGLPKEEIERLAPHLVCPGNQPSTTLLLPRLDAFQLGQLLALYEHKTFVQGWIWGINSFDQYGVELGKEMARSLAAQDDTIHDPATVGLLAAAKRMAGD</sequence>
<keyword evidence="5 7" id="KW-0413">Isomerase</keyword>
<evidence type="ECO:0000256" key="8">
    <source>
        <dbReference type="RuleBase" id="RU000612"/>
    </source>
</evidence>
<dbReference type="InterPro" id="IPR018189">
    <property type="entry name" value="Phosphoglucose_isomerase_CS"/>
</dbReference>
<evidence type="ECO:0000256" key="4">
    <source>
        <dbReference type="ARBA" id="ARBA00023152"/>
    </source>
</evidence>
<evidence type="ECO:0000313" key="11">
    <source>
        <dbReference type="Proteomes" id="UP000599523"/>
    </source>
</evidence>
<comment type="pathway">
    <text evidence="7">Carbohydrate biosynthesis; gluconeogenesis.</text>
</comment>
<comment type="catalytic activity">
    <reaction evidence="6 7 8">
        <text>alpha-D-glucose 6-phosphate = beta-D-fructose 6-phosphate</text>
        <dbReference type="Rhea" id="RHEA:11816"/>
        <dbReference type="ChEBI" id="CHEBI:57634"/>
        <dbReference type="ChEBI" id="CHEBI:58225"/>
        <dbReference type="EC" id="5.3.1.9"/>
    </reaction>
</comment>
<dbReference type="RefSeq" id="WP_168988063.1">
    <property type="nucleotide sequence ID" value="NZ_CAWPHM010000277.1"/>
</dbReference>
<comment type="caution">
    <text evidence="10">The sequence shown here is derived from an EMBL/GenBank/DDBJ whole genome shotgun (WGS) entry which is preliminary data.</text>
</comment>
<dbReference type="AlphaFoldDB" id="A0A972F7L5"/>
<dbReference type="PROSITE" id="PS00765">
    <property type="entry name" value="P_GLUCOSE_ISOMERASE_1"/>
    <property type="match status" value="1"/>
</dbReference>
<proteinExistence type="inferred from homology"/>
<dbReference type="HAMAP" id="MF_00473">
    <property type="entry name" value="G6P_isomerase"/>
    <property type="match status" value="1"/>
</dbReference>
<evidence type="ECO:0000313" key="10">
    <source>
        <dbReference type="EMBL" id="NMG03311.1"/>
    </source>
</evidence>
<dbReference type="GO" id="GO:0048029">
    <property type="term" value="F:monosaccharide binding"/>
    <property type="evidence" value="ECO:0007669"/>
    <property type="project" value="TreeGrafter"/>
</dbReference>
<dbReference type="CDD" id="cd05016">
    <property type="entry name" value="SIS_PGI_2"/>
    <property type="match status" value="1"/>
</dbReference>
<keyword evidence="7" id="KW-0963">Cytoplasm</keyword>
<dbReference type="GO" id="GO:0097367">
    <property type="term" value="F:carbohydrate derivative binding"/>
    <property type="evidence" value="ECO:0007669"/>
    <property type="project" value="InterPro"/>
</dbReference>
<gene>
    <name evidence="7" type="primary">pgi</name>
    <name evidence="10" type="ORF">GPA21_10025</name>
</gene>
<keyword evidence="4 7" id="KW-0324">Glycolysis</keyword>
<keyword evidence="11" id="KW-1185">Reference proteome</keyword>
<accession>A0A972F7L5</accession>
<name>A0A972F7L5_9RHOO</name>
<dbReference type="EMBL" id="WTVM01000051">
    <property type="protein sequence ID" value="NMG03311.1"/>
    <property type="molecule type" value="Genomic_DNA"/>
</dbReference>
<organism evidence="10 11">
    <name type="scientific">Azoarcus taiwanensis</name>
    <dbReference type="NCBI Taxonomy" id="666964"/>
    <lineage>
        <taxon>Bacteria</taxon>
        <taxon>Pseudomonadati</taxon>
        <taxon>Pseudomonadota</taxon>
        <taxon>Betaproteobacteria</taxon>
        <taxon>Rhodocyclales</taxon>
        <taxon>Zoogloeaceae</taxon>
        <taxon>Azoarcus</taxon>
    </lineage>
</organism>
<dbReference type="InterPro" id="IPR023096">
    <property type="entry name" value="G6P_Isomerase_C"/>
</dbReference>
<feature type="active site" evidence="7">
    <location>
        <position position="526"/>
    </location>
</feature>
<dbReference type="InterPro" id="IPR046348">
    <property type="entry name" value="SIS_dom_sf"/>
</dbReference>
<dbReference type="EC" id="5.3.1.9" evidence="7"/>
<dbReference type="InterPro" id="IPR035476">
    <property type="entry name" value="SIS_PGI_1"/>
</dbReference>
<evidence type="ECO:0000256" key="7">
    <source>
        <dbReference type="HAMAP-Rule" id="MF_00473"/>
    </source>
</evidence>
<evidence type="ECO:0000256" key="2">
    <source>
        <dbReference type="ARBA" id="ARBA00006604"/>
    </source>
</evidence>
<dbReference type="GO" id="GO:0006094">
    <property type="term" value="P:gluconeogenesis"/>
    <property type="evidence" value="ECO:0007669"/>
    <property type="project" value="UniProtKB-UniRule"/>
</dbReference>
<dbReference type="GO" id="GO:0051156">
    <property type="term" value="P:glucose 6-phosphate metabolic process"/>
    <property type="evidence" value="ECO:0007669"/>
    <property type="project" value="TreeGrafter"/>
</dbReference>
<comment type="similarity">
    <text evidence="2 7 8">Belongs to the GPI family.</text>
</comment>
<feature type="active site" description="Proton donor" evidence="7">
    <location>
        <position position="370"/>
    </location>
</feature>
<comment type="function">
    <text evidence="7">Catalyzes the reversible isomerization of glucose-6-phosphate to fructose-6-phosphate.</text>
</comment>
<dbReference type="Proteomes" id="UP000599523">
    <property type="component" value="Unassembled WGS sequence"/>
</dbReference>
<evidence type="ECO:0000256" key="5">
    <source>
        <dbReference type="ARBA" id="ARBA00023235"/>
    </source>
</evidence>
<dbReference type="Gene3D" id="3.40.50.10490">
    <property type="entry name" value="Glucose-6-phosphate isomerase like protein, domain 1"/>
    <property type="match status" value="2"/>
</dbReference>
<dbReference type="Gene3D" id="1.10.1390.10">
    <property type="match status" value="1"/>
</dbReference>
<evidence type="ECO:0000256" key="6">
    <source>
        <dbReference type="ARBA" id="ARBA00029321"/>
    </source>
</evidence>
<dbReference type="PANTHER" id="PTHR11469">
    <property type="entry name" value="GLUCOSE-6-PHOSPHATE ISOMERASE"/>
    <property type="match status" value="1"/>
</dbReference>
<dbReference type="PROSITE" id="PS00174">
    <property type="entry name" value="P_GLUCOSE_ISOMERASE_2"/>
    <property type="match status" value="1"/>
</dbReference>
<feature type="active site" evidence="7">
    <location>
        <position position="401"/>
    </location>
</feature>
<dbReference type="CDD" id="cd05015">
    <property type="entry name" value="SIS_PGI_1"/>
    <property type="match status" value="1"/>
</dbReference>
<evidence type="ECO:0000256" key="1">
    <source>
        <dbReference type="ARBA" id="ARBA00004926"/>
    </source>
</evidence>
<evidence type="ECO:0000256" key="9">
    <source>
        <dbReference type="SAM" id="MobiDB-lite"/>
    </source>
</evidence>
<dbReference type="GO" id="GO:0005829">
    <property type="term" value="C:cytosol"/>
    <property type="evidence" value="ECO:0007669"/>
    <property type="project" value="TreeGrafter"/>
</dbReference>
<dbReference type="InterPro" id="IPR001672">
    <property type="entry name" value="G6P_Isomerase"/>
</dbReference>
<dbReference type="SUPFAM" id="SSF53697">
    <property type="entry name" value="SIS domain"/>
    <property type="match status" value="1"/>
</dbReference>
<dbReference type="InterPro" id="IPR035482">
    <property type="entry name" value="SIS_PGI_2"/>
</dbReference>
<feature type="compositionally biased region" description="Low complexity" evidence="9">
    <location>
        <begin position="16"/>
        <end position="27"/>
    </location>
</feature>
<reference evidence="10" key="1">
    <citation type="submission" date="2019-12" db="EMBL/GenBank/DDBJ databases">
        <title>Comparative genomics gives insights into the taxonomy of the Azoarcus-Aromatoleum group and reveals separate origins of nif in the plant-associated Azoarcus and non-plant-associated Aromatoleum sub-groups.</title>
        <authorList>
            <person name="Lafos M."/>
            <person name="Maluk M."/>
            <person name="Batista M."/>
            <person name="Junghare M."/>
            <person name="Carmona M."/>
            <person name="Faoro H."/>
            <person name="Cruz L.M."/>
            <person name="Battistoni F."/>
            <person name="De Souza E."/>
            <person name="Pedrosa F."/>
            <person name="Chen W.-M."/>
            <person name="Poole P.S."/>
            <person name="Dixon R.A."/>
            <person name="James E.K."/>
        </authorList>
    </citation>
    <scope>NUCLEOTIDE SEQUENCE</scope>
    <source>
        <strain evidence="10">NSC3</strain>
    </source>
</reference>
<comment type="subcellular location">
    <subcellularLocation>
        <location evidence="7">Cytoplasm</location>
    </subcellularLocation>
</comment>
<dbReference type="PRINTS" id="PR00662">
    <property type="entry name" value="G6PISOMERASE"/>
</dbReference>
<evidence type="ECO:0000256" key="3">
    <source>
        <dbReference type="ARBA" id="ARBA00022432"/>
    </source>
</evidence>